<dbReference type="EMBL" id="JACHXP010000013">
    <property type="protein sequence ID" value="MBB3191393.1"/>
    <property type="molecule type" value="Genomic_DNA"/>
</dbReference>
<protein>
    <submittedName>
        <fullName evidence="1">Uncharacterized protein</fullName>
    </submittedName>
</protein>
<organism evidence="1 2">
    <name type="scientific">Halomonas cerina</name>
    <dbReference type="NCBI Taxonomy" id="447424"/>
    <lineage>
        <taxon>Bacteria</taxon>
        <taxon>Pseudomonadati</taxon>
        <taxon>Pseudomonadota</taxon>
        <taxon>Gammaproteobacteria</taxon>
        <taxon>Oceanospirillales</taxon>
        <taxon>Halomonadaceae</taxon>
        <taxon>Halomonas</taxon>
    </lineage>
</organism>
<comment type="caution">
    <text evidence="1">The sequence shown here is derived from an EMBL/GenBank/DDBJ whole genome shotgun (WGS) entry which is preliminary data.</text>
</comment>
<reference evidence="1 2" key="1">
    <citation type="submission" date="2020-08" db="EMBL/GenBank/DDBJ databases">
        <title>Genomic Encyclopedia of Type Strains, Phase III (KMG-III): the genomes of soil and plant-associated and newly described type strains.</title>
        <authorList>
            <person name="Whitman W."/>
        </authorList>
    </citation>
    <scope>NUCLEOTIDE SEQUENCE [LARGE SCALE GENOMIC DNA]</scope>
    <source>
        <strain evidence="1 2">CECT 7282</strain>
    </source>
</reference>
<accession>A0A839V6U0</accession>
<evidence type="ECO:0000313" key="2">
    <source>
        <dbReference type="Proteomes" id="UP000547614"/>
    </source>
</evidence>
<sequence>MMSKYLVVTDDETTPRAIGEALEVANIKGQAQTMDLERLAQLAAALIAEYPPGEQAPARARLHHMIDEHTSPRG</sequence>
<proteinExistence type="predicted"/>
<name>A0A839V6U0_9GAMM</name>
<evidence type="ECO:0000313" key="1">
    <source>
        <dbReference type="EMBL" id="MBB3191393.1"/>
    </source>
</evidence>
<dbReference type="RefSeq" id="WP_183326177.1">
    <property type="nucleotide sequence ID" value="NZ_JACHXP010000013.1"/>
</dbReference>
<dbReference type="Proteomes" id="UP000547614">
    <property type="component" value="Unassembled WGS sequence"/>
</dbReference>
<dbReference type="AlphaFoldDB" id="A0A839V6U0"/>
<keyword evidence="2" id="KW-1185">Reference proteome</keyword>
<gene>
    <name evidence="1" type="ORF">FHR94_002652</name>
</gene>